<evidence type="ECO:0000313" key="4">
    <source>
        <dbReference type="Proteomes" id="UP000516013"/>
    </source>
</evidence>
<sequence length="431" mass="47894">MLNLVKKNYIWSYFRLKTCLIGKSLTLSLFLISSLISPTLAGIKKAEIVDSPTIKDDRVTIKIKVLGEESRPVMGLQRNNFELKLDGKKLKFKPKDWKSPEETVPPPAWIIVLLDFSGSMNQTDSGGSKKITGAINAIGQFAKVSSERGGDTQISIVPFGEAGKNCPEYPVDKDTLDKFISASDFKLQNSLEYLSSLNPCGSTNLYQPLKKALQFLGNPEDPRFTLPENSSASPPRLSIILLSDGYHNAMNEYRDFSELKSLLKDYENITVHTLGYGLTPEQLGAKYGLNRPATRQDVNAGKVPEAEFVDQTRLAEIAKLTGGISEFSGDEKAIAENLQLFLNALLGEYQISYIQPNAERGTLHKVQVRVKDGNSQGDSKSIEYIMPVFGRSLPFANRLFMVISILFIVVVGGIIPFYYWGEYLKREAQAN</sequence>
<dbReference type="SUPFAM" id="SSF53300">
    <property type="entry name" value="vWA-like"/>
    <property type="match status" value="1"/>
</dbReference>
<reference evidence="3 4" key="1">
    <citation type="submission" date="2020-08" db="EMBL/GenBank/DDBJ databases">
        <title>Complete genome sequence of Raphidiopsis curvispora isolated from drinking water reservoir in South Korea.</title>
        <authorList>
            <person name="Jeong J."/>
        </authorList>
    </citation>
    <scope>NUCLEOTIDE SEQUENCE [LARGE SCALE GENOMIC DNA]</scope>
    <source>
        <strain evidence="3 4">GIHE-G1</strain>
    </source>
</reference>
<evidence type="ECO:0000259" key="2">
    <source>
        <dbReference type="PROSITE" id="PS50234"/>
    </source>
</evidence>
<dbReference type="AlphaFoldDB" id="A0A7H0EXK2"/>
<feature type="domain" description="VWFA" evidence="2">
    <location>
        <begin position="109"/>
        <end position="277"/>
    </location>
</feature>
<proteinExistence type="predicted"/>
<accession>A0A7H0EXK2</accession>
<dbReference type="Proteomes" id="UP000516013">
    <property type="component" value="Chromosome"/>
</dbReference>
<protein>
    <submittedName>
        <fullName evidence="3">VWA domain-containing protein</fullName>
    </submittedName>
</protein>
<evidence type="ECO:0000256" key="1">
    <source>
        <dbReference type="SAM" id="Phobius"/>
    </source>
</evidence>
<dbReference type="KEGG" id="ccur:IAR63_11400"/>
<keyword evidence="1" id="KW-0812">Transmembrane</keyword>
<keyword evidence="1" id="KW-1133">Transmembrane helix</keyword>
<dbReference type="PROSITE" id="PS50234">
    <property type="entry name" value="VWFA"/>
    <property type="match status" value="1"/>
</dbReference>
<dbReference type="RefSeq" id="WP_187705359.1">
    <property type="nucleotide sequence ID" value="NZ_CP060822.1"/>
</dbReference>
<evidence type="ECO:0000313" key="3">
    <source>
        <dbReference type="EMBL" id="QNP28518.1"/>
    </source>
</evidence>
<dbReference type="EMBL" id="CP060822">
    <property type="protein sequence ID" value="QNP28518.1"/>
    <property type="molecule type" value="Genomic_DNA"/>
</dbReference>
<keyword evidence="1" id="KW-0472">Membrane</keyword>
<organism evidence="3 4">
    <name type="scientific">Cylindrospermopsis curvispora GIHE-G1</name>
    <dbReference type="NCBI Taxonomy" id="2666332"/>
    <lineage>
        <taxon>Bacteria</taxon>
        <taxon>Bacillati</taxon>
        <taxon>Cyanobacteriota</taxon>
        <taxon>Cyanophyceae</taxon>
        <taxon>Nostocales</taxon>
        <taxon>Aphanizomenonaceae</taxon>
        <taxon>Cylindrospermopsis</taxon>
    </lineage>
</organism>
<gene>
    <name evidence="3" type="ORF">IAR63_11400</name>
</gene>
<dbReference type="Gene3D" id="3.40.50.410">
    <property type="entry name" value="von Willebrand factor, type A domain"/>
    <property type="match status" value="1"/>
</dbReference>
<dbReference type="InterPro" id="IPR002035">
    <property type="entry name" value="VWF_A"/>
</dbReference>
<name>A0A7H0EXK2_9CYAN</name>
<feature type="transmembrane region" description="Helical" evidence="1">
    <location>
        <begin position="399"/>
        <end position="420"/>
    </location>
</feature>
<keyword evidence="4" id="KW-1185">Reference proteome</keyword>
<dbReference type="CDD" id="cd00198">
    <property type="entry name" value="vWFA"/>
    <property type="match status" value="1"/>
</dbReference>
<dbReference type="InterPro" id="IPR036465">
    <property type="entry name" value="vWFA_dom_sf"/>
</dbReference>